<comment type="cofactor">
    <cofactor evidence="1">
        <name>[4Fe-4S] cluster</name>
        <dbReference type="ChEBI" id="CHEBI:49883"/>
    </cofactor>
</comment>
<dbReference type="GO" id="GO:0003887">
    <property type="term" value="F:DNA-directed DNA polymerase activity"/>
    <property type="evidence" value="ECO:0007669"/>
    <property type="project" value="UniProtKB-KW"/>
</dbReference>
<dbReference type="GO" id="GO:0008310">
    <property type="term" value="F:single-stranded DNA 3'-5' DNA exonuclease activity"/>
    <property type="evidence" value="ECO:0007669"/>
    <property type="project" value="TreeGrafter"/>
</dbReference>
<keyword evidence="1" id="KW-0863">Zinc-finger</keyword>
<keyword evidence="1" id="KW-0411">Iron-sulfur</keyword>
<dbReference type="GO" id="GO:0008622">
    <property type="term" value="C:epsilon DNA polymerase complex"/>
    <property type="evidence" value="ECO:0007669"/>
    <property type="project" value="InterPro"/>
</dbReference>
<dbReference type="Proteomes" id="UP000271098">
    <property type="component" value="Unassembled WGS sequence"/>
</dbReference>
<dbReference type="InterPro" id="IPR029703">
    <property type="entry name" value="POL2"/>
</dbReference>
<protein>
    <recommendedName>
        <fullName evidence="1">DNA polymerase epsilon catalytic subunit</fullName>
        <ecNumber evidence="1">2.7.7.7</ecNumber>
    </recommendedName>
</protein>
<accession>A0A3P7NVJ7</accession>
<evidence type="ECO:0000313" key="2">
    <source>
        <dbReference type="EMBL" id="VDN40078.1"/>
    </source>
</evidence>
<keyword evidence="1" id="KW-0479">Metal-binding</keyword>
<dbReference type="GO" id="GO:0006287">
    <property type="term" value="P:base-excision repair, gap-filling"/>
    <property type="evidence" value="ECO:0007669"/>
    <property type="project" value="TreeGrafter"/>
</dbReference>
<dbReference type="OrthoDB" id="10054668at2759"/>
<sequence length="199" mass="23814">MLDKCFYKIFVFEHYREKSVFFPRVICVKQDKTLEPVVRVEVESQLDDFIKRPLRLENPKIYHLDVGAMYPNIILTNRLQPPAVVTNEDCIACIYNTPDAKCRRTMQWEWRGQIMPASRAEYERILQQLENEKFGKPPRPFHSLDRELRAQTEKKRRENAFYVDTVKAFRDRRYEYKALLKASTVLCFPNFEEKVALEI</sequence>
<keyword evidence="1" id="KW-0408">Iron</keyword>
<dbReference type="GO" id="GO:0045004">
    <property type="term" value="P:DNA replication proofreading"/>
    <property type="evidence" value="ECO:0007669"/>
    <property type="project" value="TreeGrafter"/>
</dbReference>
<dbReference type="SUPFAM" id="SSF56672">
    <property type="entry name" value="DNA/RNA polymerases"/>
    <property type="match status" value="1"/>
</dbReference>
<dbReference type="GO" id="GO:0000278">
    <property type="term" value="P:mitotic cell cycle"/>
    <property type="evidence" value="ECO:0007669"/>
    <property type="project" value="TreeGrafter"/>
</dbReference>
<keyword evidence="3" id="KW-1185">Reference proteome</keyword>
<comment type="function">
    <text evidence="1">DNA polymerase II participates in chromosomal DNA replication.</text>
</comment>
<proteinExistence type="inferred from homology"/>
<keyword evidence="1" id="KW-0539">Nucleus</keyword>
<keyword evidence="1" id="KW-0808">Transferase</keyword>
<dbReference type="GO" id="GO:0006297">
    <property type="term" value="P:nucleotide-excision repair, DNA gap filling"/>
    <property type="evidence" value="ECO:0007669"/>
    <property type="project" value="TreeGrafter"/>
</dbReference>
<gene>
    <name evidence="2" type="ORF">GPUH_LOCUS22468</name>
</gene>
<organism evidence="2 3">
    <name type="scientific">Gongylonema pulchrum</name>
    <dbReference type="NCBI Taxonomy" id="637853"/>
    <lineage>
        <taxon>Eukaryota</taxon>
        <taxon>Metazoa</taxon>
        <taxon>Ecdysozoa</taxon>
        <taxon>Nematoda</taxon>
        <taxon>Chromadorea</taxon>
        <taxon>Rhabditida</taxon>
        <taxon>Spirurina</taxon>
        <taxon>Spiruromorpha</taxon>
        <taxon>Spiruroidea</taxon>
        <taxon>Gongylonematidae</taxon>
        <taxon>Gongylonema</taxon>
    </lineage>
</organism>
<dbReference type="GO" id="GO:0003677">
    <property type="term" value="F:DNA binding"/>
    <property type="evidence" value="ECO:0007669"/>
    <property type="project" value="UniProtKB-KW"/>
</dbReference>
<dbReference type="PANTHER" id="PTHR10670">
    <property type="entry name" value="DNA POLYMERASE EPSILON CATALYTIC SUBUNIT A"/>
    <property type="match status" value="1"/>
</dbReference>
<keyword evidence="1" id="KW-0238">DNA-binding</keyword>
<dbReference type="AlphaFoldDB" id="A0A3P7NVJ7"/>
<dbReference type="GO" id="GO:0008270">
    <property type="term" value="F:zinc ion binding"/>
    <property type="evidence" value="ECO:0007669"/>
    <property type="project" value="UniProtKB-KW"/>
</dbReference>
<name>A0A3P7NVJ7_9BILA</name>
<evidence type="ECO:0000256" key="1">
    <source>
        <dbReference type="RuleBase" id="RU365029"/>
    </source>
</evidence>
<keyword evidence="1" id="KW-0004">4Fe-4S</keyword>
<dbReference type="EMBL" id="UYRT01095175">
    <property type="protein sequence ID" value="VDN40078.1"/>
    <property type="molecule type" value="Genomic_DNA"/>
</dbReference>
<dbReference type="PANTHER" id="PTHR10670:SF0">
    <property type="entry name" value="DNA POLYMERASE EPSILON CATALYTIC SUBUNIT A"/>
    <property type="match status" value="1"/>
</dbReference>
<evidence type="ECO:0000313" key="3">
    <source>
        <dbReference type="Proteomes" id="UP000271098"/>
    </source>
</evidence>
<reference evidence="2 3" key="1">
    <citation type="submission" date="2018-11" db="EMBL/GenBank/DDBJ databases">
        <authorList>
            <consortium name="Pathogen Informatics"/>
        </authorList>
    </citation>
    <scope>NUCLEOTIDE SEQUENCE [LARGE SCALE GENOMIC DNA]</scope>
</reference>
<dbReference type="GO" id="GO:0006272">
    <property type="term" value="P:leading strand elongation"/>
    <property type="evidence" value="ECO:0007669"/>
    <property type="project" value="TreeGrafter"/>
</dbReference>
<keyword evidence="1" id="KW-0548">Nucleotidyltransferase</keyword>
<keyword evidence="1" id="KW-0239">DNA-directed DNA polymerase</keyword>
<keyword evidence="1" id="KW-0235">DNA replication</keyword>
<comment type="similarity">
    <text evidence="1">Belongs to the DNA polymerase type-B family.</text>
</comment>
<keyword evidence="1" id="KW-0862">Zinc</keyword>
<comment type="catalytic activity">
    <reaction evidence="1">
        <text>DNA(n) + a 2'-deoxyribonucleoside 5'-triphosphate = DNA(n+1) + diphosphate</text>
        <dbReference type="Rhea" id="RHEA:22508"/>
        <dbReference type="Rhea" id="RHEA-COMP:17339"/>
        <dbReference type="Rhea" id="RHEA-COMP:17340"/>
        <dbReference type="ChEBI" id="CHEBI:33019"/>
        <dbReference type="ChEBI" id="CHEBI:61560"/>
        <dbReference type="ChEBI" id="CHEBI:173112"/>
        <dbReference type="EC" id="2.7.7.7"/>
    </reaction>
</comment>
<dbReference type="EC" id="2.7.7.7" evidence="1"/>
<dbReference type="InterPro" id="IPR043502">
    <property type="entry name" value="DNA/RNA_pol_sf"/>
</dbReference>
<dbReference type="GO" id="GO:0051539">
    <property type="term" value="F:4 iron, 4 sulfur cluster binding"/>
    <property type="evidence" value="ECO:0007669"/>
    <property type="project" value="UniProtKB-KW"/>
</dbReference>
<comment type="subcellular location">
    <subcellularLocation>
        <location evidence="1">Nucleus</location>
    </subcellularLocation>
</comment>